<keyword evidence="4" id="KW-0732">Signal</keyword>
<dbReference type="Gene3D" id="3.40.30.10">
    <property type="entry name" value="Glutaredoxin"/>
    <property type="match status" value="1"/>
</dbReference>
<gene>
    <name evidence="6" type="ORF">ORJ04_18135</name>
</gene>
<proteinExistence type="predicted"/>
<reference evidence="6 7" key="1">
    <citation type="submission" date="2022-11" db="EMBL/GenBank/DDBJ databases">
        <title>Viruses from the air-sea interface of a natural surface slick.</title>
        <authorList>
            <person name="Rahlff J."/>
            <person name="Holmfeldt K."/>
        </authorList>
    </citation>
    <scope>NUCLEOTIDE SEQUENCE [LARGE SCALE GENOMIC DNA]</scope>
    <source>
        <strain evidence="6 7">SMS4</strain>
    </source>
</reference>
<keyword evidence="3" id="KW-0676">Redox-active center</keyword>
<protein>
    <submittedName>
        <fullName evidence="6">TlpA disulfide reductase family protein</fullName>
    </submittedName>
</protein>
<dbReference type="InterPro" id="IPR017937">
    <property type="entry name" value="Thioredoxin_CS"/>
</dbReference>
<organism evidence="6 7">
    <name type="scientific">Rheinheimera baltica</name>
    <dbReference type="NCBI Taxonomy" id="67576"/>
    <lineage>
        <taxon>Bacteria</taxon>
        <taxon>Pseudomonadati</taxon>
        <taxon>Pseudomonadota</taxon>
        <taxon>Gammaproteobacteria</taxon>
        <taxon>Chromatiales</taxon>
        <taxon>Chromatiaceae</taxon>
        <taxon>Rheinheimera</taxon>
    </lineage>
</organism>
<dbReference type="PROSITE" id="PS00194">
    <property type="entry name" value="THIOREDOXIN_1"/>
    <property type="match status" value="1"/>
</dbReference>
<keyword evidence="2" id="KW-0201">Cytochrome c-type biogenesis</keyword>
<dbReference type="InterPro" id="IPR013766">
    <property type="entry name" value="Thioredoxin_domain"/>
</dbReference>
<name>A0ABT9I3B2_9GAMM</name>
<evidence type="ECO:0000313" key="6">
    <source>
        <dbReference type="EMBL" id="MDP5137875.1"/>
    </source>
</evidence>
<evidence type="ECO:0000256" key="3">
    <source>
        <dbReference type="ARBA" id="ARBA00023284"/>
    </source>
</evidence>
<feature type="domain" description="Thioredoxin" evidence="5">
    <location>
        <begin position="13"/>
        <end position="154"/>
    </location>
</feature>
<dbReference type="PROSITE" id="PS51352">
    <property type="entry name" value="THIOREDOXIN_2"/>
    <property type="match status" value="1"/>
</dbReference>
<dbReference type="EMBL" id="JAPJDZ010000073">
    <property type="protein sequence ID" value="MDP5137875.1"/>
    <property type="molecule type" value="Genomic_DNA"/>
</dbReference>
<keyword evidence="7" id="KW-1185">Reference proteome</keyword>
<evidence type="ECO:0000313" key="7">
    <source>
        <dbReference type="Proteomes" id="UP001231109"/>
    </source>
</evidence>
<dbReference type="InterPro" id="IPR050553">
    <property type="entry name" value="Thioredoxin_ResA/DsbE_sf"/>
</dbReference>
<dbReference type="InterPro" id="IPR036249">
    <property type="entry name" value="Thioredoxin-like_sf"/>
</dbReference>
<dbReference type="Pfam" id="PF08534">
    <property type="entry name" value="Redoxin"/>
    <property type="match status" value="1"/>
</dbReference>
<dbReference type="SUPFAM" id="SSF52833">
    <property type="entry name" value="Thioredoxin-like"/>
    <property type="match status" value="1"/>
</dbReference>
<accession>A0ABT9I3B2</accession>
<feature type="signal peptide" evidence="4">
    <location>
        <begin position="1"/>
        <end position="21"/>
    </location>
</feature>
<dbReference type="Proteomes" id="UP001231109">
    <property type="component" value="Unassembled WGS sequence"/>
</dbReference>
<dbReference type="PANTHER" id="PTHR42852">
    <property type="entry name" value="THIOL:DISULFIDE INTERCHANGE PROTEIN DSBE"/>
    <property type="match status" value="1"/>
</dbReference>
<evidence type="ECO:0000256" key="2">
    <source>
        <dbReference type="ARBA" id="ARBA00022748"/>
    </source>
</evidence>
<dbReference type="InterPro" id="IPR013740">
    <property type="entry name" value="Redoxin"/>
</dbReference>
<comment type="caution">
    <text evidence="6">The sequence shown here is derived from an EMBL/GenBank/DDBJ whole genome shotgun (WGS) entry which is preliminary data.</text>
</comment>
<dbReference type="RefSeq" id="WP_305977075.1">
    <property type="nucleotide sequence ID" value="NZ_JAPJDZ010000073.1"/>
</dbReference>
<evidence type="ECO:0000256" key="4">
    <source>
        <dbReference type="SAM" id="SignalP"/>
    </source>
</evidence>
<sequence>MRFGVLIVLFCSALVTGNGNAIELTVLEGSPVSSMQQLQGKVLLVDFWASWCGPCRKSFPWLNQIHHQYGSDGLLVLAVNEDQDRAEASRFLAQFPANFSVLYDQDGALASDYQVMGMPSSYLIDKKGNIRFRHQGFKQADVAKYEEHIRQLLAEE</sequence>
<evidence type="ECO:0000259" key="5">
    <source>
        <dbReference type="PROSITE" id="PS51352"/>
    </source>
</evidence>
<dbReference type="CDD" id="cd02966">
    <property type="entry name" value="TlpA_like_family"/>
    <property type="match status" value="1"/>
</dbReference>
<feature type="chain" id="PRO_5046588340" evidence="4">
    <location>
        <begin position="22"/>
        <end position="156"/>
    </location>
</feature>
<dbReference type="PANTHER" id="PTHR42852:SF18">
    <property type="entry name" value="CHROMOSOME UNDETERMINED SCAFFOLD_47, WHOLE GENOME SHOTGUN SEQUENCE"/>
    <property type="match status" value="1"/>
</dbReference>
<evidence type="ECO:0000256" key="1">
    <source>
        <dbReference type="ARBA" id="ARBA00004196"/>
    </source>
</evidence>
<comment type="subcellular location">
    <subcellularLocation>
        <location evidence="1">Cell envelope</location>
    </subcellularLocation>
</comment>